<dbReference type="GO" id="GO:0003700">
    <property type="term" value="F:DNA-binding transcription factor activity"/>
    <property type="evidence" value="ECO:0007669"/>
    <property type="project" value="InterPro"/>
</dbReference>
<dbReference type="Gene3D" id="1.10.10.10">
    <property type="entry name" value="Winged helix-like DNA-binding domain superfamily/Winged helix DNA-binding domain"/>
    <property type="match status" value="1"/>
</dbReference>
<reference evidence="6 7" key="1">
    <citation type="submission" date="2019-07" db="EMBL/GenBank/DDBJ databases">
        <authorList>
            <person name="Kim J.K."/>
            <person name="Cheong H.-M."/>
            <person name="Choi Y."/>
            <person name="Hwang K.J."/>
            <person name="Lee S."/>
            <person name="Choi C."/>
        </authorList>
    </citation>
    <scope>NUCLEOTIDE SEQUENCE [LARGE SCALE GENOMIC DNA]</scope>
    <source>
        <strain evidence="6 7">KS 22</strain>
    </source>
</reference>
<dbReference type="Proteomes" id="UP000515679">
    <property type="component" value="Chromosome"/>
</dbReference>
<dbReference type="RefSeq" id="WP_182302420.1">
    <property type="nucleotide sequence ID" value="NZ_CP041969.1"/>
</dbReference>
<protein>
    <submittedName>
        <fullName evidence="6">LysR family transcriptional regulator</fullName>
    </submittedName>
</protein>
<evidence type="ECO:0000313" key="6">
    <source>
        <dbReference type="EMBL" id="QMV41059.1"/>
    </source>
</evidence>
<name>A0A7G5BVS5_9BACL</name>
<keyword evidence="4" id="KW-0804">Transcription</keyword>
<dbReference type="PANTHER" id="PTHR30126:SF40">
    <property type="entry name" value="HTH-TYPE TRANSCRIPTIONAL REGULATOR GLTR"/>
    <property type="match status" value="1"/>
</dbReference>
<comment type="similarity">
    <text evidence="1">Belongs to the LysR transcriptional regulatory family.</text>
</comment>
<keyword evidence="7" id="KW-1185">Reference proteome</keyword>
<evidence type="ECO:0000259" key="5">
    <source>
        <dbReference type="PROSITE" id="PS50931"/>
    </source>
</evidence>
<dbReference type="InterPro" id="IPR036390">
    <property type="entry name" value="WH_DNA-bd_sf"/>
</dbReference>
<evidence type="ECO:0000256" key="4">
    <source>
        <dbReference type="ARBA" id="ARBA00023163"/>
    </source>
</evidence>
<dbReference type="FunFam" id="1.10.10.10:FF:000001">
    <property type="entry name" value="LysR family transcriptional regulator"/>
    <property type="match status" value="1"/>
</dbReference>
<dbReference type="InterPro" id="IPR005119">
    <property type="entry name" value="LysR_subst-bd"/>
</dbReference>
<dbReference type="SUPFAM" id="SSF53850">
    <property type="entry name" value="Periplasmic binding protein-like II"/>
    <property type="match status" value="1"/>
</dbReference>
<dbReference type="EMBL" id="CP041969">
    <property type="protein sequence ID" value="QMV41059.1"/>
    <property type="molecule type" value="Genomic_DNA"/>
</dbReference>
<dbReference type="PRINTS" id="PR00039">
    <property type="entry name" value="HTHLYSR"/>
</dbReference>
<feature type="domain" description="HTH lysR-type" evidence="5">
    <location>
        <begin position="1"/>
        <end position="58"/>
    </location>
</feature>
<proteinExistence type="inferred from homology"/>
<organism evidence="6 7">
    <name type="scientific">Cohnella cholangitidis</name>
    <dbReference type="NCBI Taxonomy" id="2598458"/>
    <lineage>
        <taxon>Bacteria</taxon>
        <taxon>Bacillati</taxon>
        <taxon>Bacillota</taxon>
        <taxon>Bacilli</taxon>
        <taxon>Bacillales</taxon>
        <taxon>Paenibacillaceae</taxon>
        <taxon>Cohnella</taxon>
    </lineage>
</organism>
<gene>
    <name evidence="6" type="ORF">FPL14_07540</name>
</gene>
<dbReference type="InterPro" id="IPR036388">
    <property type="entry name" value="WH-like_DNA-bd_sf"/>
</dbReference>
<dbReference type="Gene3D" id="3.40.190.290">
    <property type="match status" value="1"/>
</dbReference>
<evidence type="ECO:0000256" key="3">
    <source>
        <dbReference type="ARBA" id="ARBA00023125"/>
    </source>
</evidence>
<dbReference type="InterPro" id="IPR000847">
    <property type="entry name" value="LysR_HTH_N"/>
</dbReference>
<evidence type="ECO:0000256" key="1">
    <source>
        <dbReference type="ARBA" id="ARBA00009437"/>
    </source>
</evidence>
<keyword evidence="3" id="KW-0238">DNA-binding</keyword>
<dbReference type="Pfam" id="PF00126">
    <property type="entry name" value="HTH_1"/>
    <property type="match status" value="1"/>
</dbReference>
<evidence type="ECO:0000256" key="2">
    <source>
        <dbReference type="ARBA" id="ARBA00023015"/>
    </source>
</evidence>
<keyword evidence="2" id="KW-0805">Transcription regulation</keyword>
<dbReference type="PROSITE" id="PS50931">
    <property type="entry name" value="HTH_LYSR"/>
    <property type="match status" value="1"/>
</dbReference>
<dbReference type="KEGG" id="cchl:FPL14_07540"/>
<dbReference type="GO" id="GO:0000976">
    <property type="term" value="F:transcription cis-regulatory region binding"/>
    <property type="evidence" value="ECO:0007669"/>
    <property type="project" value="TreeGrafter"/>
</dbReference>
<dbReference type="AlphaFoldDB" id="A0A7G5BVS5"/>
<dbReference type="CDD" id="cd05466">
    <property type="entry name" value="PBP2_LTTR_substrate"/>
    <property type="match status" value="1"/>
</dbReference>
<dbReference type="PANTHER" id="PTHR30126">
    <property type="entry name" value="HTH-TYPE TRANSCRIPTIONAL REGULATOR"/>
    <property type="match status" value="1"/>
</dbReference>
<accession>A0A7G5BVS5</accession>
<dbReference type="SUPFAM" id="SSF46785">
    <property type="entry name" value="Winged helix' DNA-binding domain"/>
    <property type="match status" value="1"/>
</dbReference>
<dbReference type="Pfam" id="PF03466">
    <property type="entry name" value="LysR_substrate"/>
    <property type="match status" value="1"/>
</dbReference>
<sequence length="309" mass="34895">MDLIYMRSFLEVARCQSFTKAAENLGYVQSSVTAQIQKLENEYGVVLFERYGRTIRLTSAGEQLQDSFEQILKIYDDSKRLVARQAKGSLEIGTIESLMAFYLPPLFHRFLQSFPDINLQANPLVESAILQSVRNGQLDLGIVMDLPITDNDIESIIIREEPLVLVAKPEHPLCSADRVDVSQLDGQFLITTEQGCTYRAAFERLLGTHGVTYHIHHEFGSLEAIKQCVSYGLGIALVPRIAVTRELAEQRLVALPFAHPDITFYTQIVHHKKKWLNPAIRHLIELLAETDEMGQPTDSSDRQTSRIGK</sequence>
<evidence type="ECO:0000313" key="7">
    <source>
        <dbReference type="Proteomes" id="UP000515679"/>
    </source>
</evidence>